<dbReference type="GO" id="GO:0016747">
    <property type="term" value="F:acyltransferase activity, transferring groups other than amino-acyl groups"/>
    <property type="evidence" value="ECO:0007669"/>
    <property type="project" value="InterPro"/>
</dbReference>
<dbReference type="InterPro" id="IPR000182">
    <property type="entry name" value="GNAT_dom"/>
</dbReference>
<dbReference type="InterPro" id="IPR016181">
    <property type="entry name" value="Acyl_CoA_acyltransferase"/>
</dbReference>
<evidence type="ECO:0000259" key="1">
    <source>
        <dbReference type="Pfam" id="PF13673"/>
    </source>
</evidence>
<dbReference type="SUPFAM" id="SSF55729">
    <property type="entry name" value="Acyl-CoA N-acyltransferases (Nat)"/>
    <property type="match status" value="1"/>
</dbReference>
<keyword evidence="3" id="KW-1185">Reference proteome</keyword>
<dbReference type="RefSeq" id="WP_111593961.1">
    <property type="nucleotide sequence ID" value="NZ_QLMA01000007.1"/>
</dbReference>
<dbReference type="Gene3D" id="3.40.630.30">
    <property type="match status" value="1"/>
</dbReference>
<evidence type="ECO:0000313" key="2">
    <source>
        <dbReference type="EMBL" id="RAJ77361.1"/>
    </source>
</evidence>
<comment type="caution">
    <text evidence="2">The sequence shown here is derived from an EMBL/GenBank/DDBJ whole genome shotgun (WGS) entry which is preliminary data.</text>
</comment>
<dbReference type="OrthoDB" id="660843at2"/>
<proteinExistence type="predicted"/>
<gene>
    <name evidence="2" type="ORF">CLV59_107128</name>
</gene>
<feature type="domain" description="N-acetyltransferase" evidence="1">
    <location>
        <begin position="42"/>
        <end position="155"/>
    </location>
</feature>
<dbReference type="Pfam" id="PF13673">
    <property type="entry name" value="Acetyltransf_10"/>
    <property type="match status" value="1"/>
</dbReference>
<dbReference type="EMBL" id="QLMA01000007">
    <property type="protein sequence ID" value="RAJ77361.1"/>
    <property type="molecule type" value="Genomic_DNA"/>
</dbReference>
<accession>A0A327VQ50</accession>
<evidence type="ECO:0000313" key="3">
    <source>
        <dbReference type="Proteomes" id="UP000249819"/>
    </source>
</evidence>
<protein>
    <recommendedName>
        <fullName evidence="1">N-acetyltransferase domain-containing protein</fullName>
    </recommendedName>
</protein>
<sequence>MNIITKFTVVTEQGMEALLMLTKELAIEKYSTALEKKVLDRYIAQQFNKQALVAAINNISNQWLVVYADNEPAGYACITSKGTRPAVLENKRAARIRDFGVLKKYTAPEISASLLEKCLTVCKAYDHLWIMEYADSPLVGIFEQKGFIRQPGNEQLGELPLASVFLMK</sequence>
<dbReference type="AlphaFoldDB" id="A0A327VQ50"/>
<organism evidence="2 3">
    <name type="scientific">Chitinophaga dinghuensis</name>
    <dbReference type="NCBI Taxonomy" id="1539050"/>
    <lineage>
        <taxon>Bacteria</taxon>
        <taxon>Pseudomonadati</taxon>
        <taxon>Bacteroidota</taxon>
        <taxon>Chitinophagia</taxon>
        <taxon>Chitinophagales</taxon>
        <taxon>Chitinophagaceae</taxon>
        <taxon>Chitinophaga</taxon>
    </lineage>
</organism>
<dbReference type="Proteomes" id="UP000249819">
    <property type="component" value="Unassembled WGS sequence"/>
</dbReference>
<name>A0A327VQ50_9BACT</name>
<reference evidence="2 3" key="1">
    <citation type="submission" date="2018-06" db="EMBL/GenBank/DDBJ databases">
        <title>Genomic Encyclopedia of Archaeal and Bacterial Type Strains, Phase II (KMG-II): from individual species to whole genera.</title>
        <authorList>
            <person name="Goeker M."/>
        </authorList>
    </citation>
    <scope>NUCLEOTIDE SEQUENCE [LARGE SCALE GENOMIC DNA]</scope>
    <source>
        <strain evidence="2 3">DSM 29821</strain>
    </source>
</reference>